<sequence length="172" mass="19743">MIGKKIRLRAPEPADIDILYHWENDPEIWHVSNTSAPYSRFAIEQYVLNAGHDIFNSRQLRLMIVTLESESVAAGAIDLFDYEPIHSRAGVGIMIGKAFRGKGYASEALALILDYCRNILNLHQVYCNISEDNAASIRLFDEAGFRKNGEKKEWLLLNGKWTNEFFYQLFLK</sequence>
<proteinExistence type="predicted"/>
<gene>
    <name evidence="2" type="ORF">TBC1_12565</name>
</gene>
<name>A0A0S7C2A7_9BACT</name>
<evidence type="ECO:0000259" key="1">
    <source>
        <dbReference type="PROSITE" id="PS51186"/>
    </source>
</evidence>
<dbReference type="InterPro" id="IPR000182">
    <property type="entry name" value="GNAT_dom"/>
</dbReference>
<reference evidence="2" key="1">
    <citation type="journal article" date="2015" name="Genome Announc.">
        <title>Draft Genome Sequence of Bacteroidales Strain TBC1, a Novel Isolate from a Methanogenic Wastewater Treatment System.</title>
        <authorList>
            <person name="Tourlousse D.M."/>
            <person name="Matsuura N."/>
            <person name="Sun L."/>
            <person name="Toyonaga M."/>
            <person name="Kuroda K."/>
            <person name="Ohashi A."/>
            <person name="Cruz R."/>
            <person name="Yamaguchi T."/>
            <person name="Sekiguchi Y."/>
        </authorList>
    </citation>
    <scope>NUCLEOTIDE SEQUENCE [LARGE SCALE GENOMIC DNA]</scope>
    <source>
        <strain evidence="2">TBC1</strain>
    </source>
</reference>
<dbReference type="InterPro" id="IPR016181">
    <property type="entry name" value="Acyl_CoA_acyltransferase"/>
</dbReference>
<dbReference type="PANTHER" id="PTHR43415:SF3">
    <property type="entry name" value="GNAT-FAMILY ACETYLTRANSFERASE"/>
    <property type="match status" value="1"/>
</dbReference>
<keyword evidence="3" id="KW-1185">Reference proteome</keyword>
<dbReference type="Pfam" id="PF13302">
    <property type="entry name" value="Acetyltransf_3"/>
    <property type="match status" value="1"/>
</dbReference>
<dbReference type="SUPFAM" id="SSF55729">
    <property type="entry name" value="Acyl-CoA N-acyltransferases (Nat)"/>
    <property type="match status" value="1"/>
</dbReference>
<dbReference type="CDD" id="cd04301">
    <property type="entry name" value="NAT_SF"/>
    <property type="match status" value="1"/>
</dbReference>
<dbReference type="GO" id="GO:0016747">
    <property type="term" value="F:acyltransferase activity, transferring groups other than amino-acyl groups"/>
    <property type="evidence" value="ECO:0007669"/>
    <property type="project" value="InterPro"/>
</dbReference>
<dbReference type="STRING" id="1678841.TBC1_12565"/>
<organism evidence="2">
    <name type="scientific">Lentimicrobium saccharophilum</name>
    <dbReference type="NCBI Taxonomy" id="1678841"/>
    <lineage>
        <taxon>Bacteria</taxon>
        <taxon>Pseudomonadati</taxon>
        <taxon>Bacteroidota</taxon>
        <taxon>Bacteroidia</taxon>
        <taxon>Bacteroidales</taxon>
        <taxon>Lentimicrobiaceae</taxon>
        <taxon>Lentimicrobium</taxon>
    </lineage>
</organism>
<dbReference type="PROSITE" id="PS51186">
    <property type="entry name" value="GNAT"/>
    <property type="match status" value="1"/>
</dbReference>
<dbReference type="Proteomes" id="UP000053091">
    <property type="component" value="Unassembled WGS sequence"/>
</dbReference>
<keyword evidence="2" id="KW-0808">Transferase</keyword>
<dbReference type="Gene3D" id="3.40.630.30">
    <property type="match status" value="1"/>
</dbReference>
<dbReference type="OrthoDB" id="893030at2"/>
<dbReference type="EMBL" id="DF968183">
    <property type="protein sequence ID" value="GAP44754.1"/>
    <property type="molecule type" value="Genomic_DNA"/>
</dbReference>
<accession>A0A0S7C2A7</accession>
<dbReference type="AlphaFoldDB" id="A0A0S7C2A7"/>
<evidence type="ECO:0000313" key="3">
    <source>
        <dbReference type="Proteomes" id="UP000053091"/>
    </source>
</evidence>
<dbReference type="RefSeq" id="WP_062044581.1">
    <property type="nucleotide sequence ID" value="NZ_DF968183.1"/>
</dbReference>
<feature type="domain" description="N-acetyltransferase" evidence="1">
    <location>
        <begin position="6"/>
        <end position="172"/>
    </location>
</feature>
<dbReference type="PANTHER" id="PTHR43415">
    <property type="entry name" value="SPERMIDINE N(1)-ACETYLTRANSFERASE"/>
    <property type="match status" value="1"/>
</dbReference>
<protein>
    <submittedName>
        <fullName evidence="2">Protein N-acetyltransferase, RimJ/RimL family</fullName>
    </submittedName>
</protein>
<evidence type="ECO:0000313" key="2">
    <source>
        <dbReference type="EMBL" id="GAP44754.1"/>
    </source>
</evidence>